<name>A0AA48QVI5_9TREE</name>
<dbReference type="InterPro" id="IPR019339">
    <property type="entry name" value="CIR_N_dom"/>
</dbReference>
<feature type="domain" description="CBF1-interacting co-repressor CIR N-terminal" evidence="2">
    <location>
        <begin position="11"/>
        <end position="47"/>
    </location>
</feature>
<feature type="compositionally biased region" description="Polar residues" evidence="1">
    <location>
        <begin position="62"/>
        <end position="73"/>
    </location>
</feature>
<evidence type="ECO:0000259" key="2">
    <source>
        <dbReference type="SMART" id="SM01083"/>
    </source>
</evidence>
<dbReference type="PANTHER" id="PTHR22093">
    <property type="entry name" value="LEUKOCYTE RECEPTOR CLUSTER LRC MEMBER 1"/>
    <property type="match status" value="1"/>
</dbReference>
<evidence type="ECO:0000313" key="4">
    <source>
        <dbReference type="Proteomes" id="UP001233271"/>
    </source>
</evidence>
<protein>
    <recommendedName>
        <fullName evidence="2">CBF1-interacting co-repressor CIR N-terminal domain-containing protein</fullName>
    </recommendedName>
</protein>
<reference evidence="3" key="1">
    <citation type="journal article" date="2023" name="BMC Genomics">
        <title>Chromosome-level genome assemblies of Cutaneotrichosporon spp. (Trichosporonales, Basidiomycota) reveal imbalanced evolution between nucleotide sequences and chromosome synteny.</title>
        <authorList>
            <person name="Kobayashi Y."/>
            <person name="Kayamori A."/>
            <person name="Aoki K."/>
            <person name="Shiwa Y."/>
            <person name="Matsutani M."/>
            <person name="Fujita N."/>
            <person name="Sugita T."/>
            <person name="Iwasaki W."/>
            <person name="Tanaka N."/>
            <person name="Takashima M."/>
        </authorList>
    </citation>
    <scope>NUCLEOTIDE SEQUENCE</scope>
    <source>
        <strain evidence="3">HIS019</strain>
    </source>
</reference>
<dbReference type="GeneID" id="85495208"/>
<proteinExistence type="predicted"/>
<dbReference type="SMART" id="SM01083">
    <property type="entry name" value="Cir_N"/>
    <property type="match status" value="1"/>
</dbReference>
<feature type="compositionally biased region" description="Basic and acidic residues" evidence="1">
    <location>
        <begin position="188"/>
        <end position="216"/>
    </location>
</feature>
<dbReference type="RefSeq" id="XP_060456603.1">
    <property type="nucleotide sequence ID" value="XM_060599962.1"/>
</dbReference>
<evidence type="ECO:0000256" key="1">
    <source>
        <dbReference type="SAM" id="MobiDB-lite"/>
    </source>
</evidence>
<dbReference type="Proteomes" id="UP001233271">
    <property type="component" value="Chromosome 4"/>
</dbReference>
<feature type="compositionally biased region" description="Basic and acidic residues" evidence="1">
    <location>
        <begin position="15"/>
        <end position="51"/>
    </location>
</feature>
<sequence length="309" mass="36292">MPRLQILQHKSYHPYSEKNKQRVREDEAKARAEEDQRQQEAIEAASEERLNALRRRAGTPEENLTITGESSLLSRHRREKEKRERCERKDKERTRLDFDWPEKEARKRARKDDRKDDHFNSGGQLDDDRFVTEGHVNFWADLESGKESALVQPSMQDTATRKAAQEADKLTMYLERPDRETQPWYSNKELRHVEEKGEEAERRQARDRRIDAKAKVSQDPLTGINKKLSIQPRPSPRVSAHTATRRPPHAQSERERALAMLAKRKGGSGRAGWETPESTHRSWADDFEREKDRAGHRYNPSAWERSSRR</sequence>
<feature type="compositionally biased region" description="Basic and acidic residues" evidence="1">
    <location>
        <begin position="159"/>
        <end position="181"/>
    </location>
</feature>
<keyword evidence="4" id="KW-1185">Reference proteome</keyword>
<dbReference type="PANTHER" id="PTHR22093:SF0">
    <property type="entry name" value="LEUKOCYTE RECEPTOR CLUSTER MEMBER 1"/>
    <property type="match status" value="1"/>
</dbReference>
<evidence type="ECO:0000313" key="3">
    <source>
        <dbReference type="EMBL" id="BEI91338.1"/>
    </source>
</evidence>
<dbReference type="InterPro" id="IPR039875">
    <property type="entry name" value="LENG1-like"/>
</dbReference>
<feature type="compositionally biased region" description="Basic and acidic residues" evidence="1">
    <location>
        <begin position="277"/>
        <end position="295"/>
    </location>
</feature>
<feature type="region of interest" description="Disordered" evidence="1">
    <location>
        <begin position="146"/>
        <end position="309"/>
    </location>
</feature>
<dbReference type="EMBL" id="AP028215">
    <property type="protein sequence ID" value="BEI91338.1"/>
    <property type="molecule type" value="Genomic_DNA"/>
</dbReference>
<feature type="compositionally biased region" description="Basic and acidic residues" evidence="1">
    <location>
        <begin position="81"/>
        <end position="119"/>
    </location>
</feature>
<organism evidence="3 4">
    <name type="scientific">Cutaneotrichosporon cavernicola</name>
    <dbReference type="NCBI Taxonomy" id="279322"/>
    <lineage>
        <taxon>Eukaryota</taxon>
        <taxon>Fungi</taxon>
        <taxon>Dikarya</taxon>
        <taxon>Basidiomycota</taxon>
        <taxon>Agaricomycotina</taxon>
        <taxon>Tremellomycetes</taxon>
        <taxon>Trichosporonales</taxon>
        <taxon>Trichosporonaceae</taxon>
        <taxon>Cutaneotrichosporon</taxon>
    </lineage>
</organism>
<accession>A0AA48QVI5</accession>
<gene>
    <name evidence="3" type="ORF">CcaverHIS019_0401580</name>
</gene>
<feature type="region of interest" description="Disordered" evidence="1">
    <location>
        <begin position="1"/>
        <end position="128"/>
    </location>
</feature>
<dbReference type="AlphaFoldDB" id="A0AA48QVI5"/>
<dbReference type="KEGG" id="ccac:CcaHIS019_0401580"/>